<dbReference type="InterPro" id="IPR052929">
    <property type="entry name" value="RNase_H-like_EbsB-rel"/>
</dbReference>
<dbReference type="GO" id="GO:0003676">
    <property type="term" value="F:nucleic acid binding"/>
    <property type="evidence" value="ECO:0007669"/>
    <property type="project" value="InterPro"/>
</dbReference>
<dbReference type="InterPro" id="IPR012337">
    <property type="entry name" value="RNaseH-like_sf"/>
</dbReference>
<reference evidence="3" key="1">
    <citation type="journal article" date="2020" name="Genome Biol.">
        <title>Gamete binning: chromosome-level and haplotype-resolved genome assembly enabled by high-throughput single-cell sequencing of gamete genomes.</title>
        <authorList>
            <person name="Campoy J.A."/>
            <person name="Sun H."/>
            <person name="Goel M."/>
            <person name="Jiao W.-B."/>
            <person name="Folz-Donahue K."/>
            <person name="Wang N."/>
            <person name="Rubio M."/>
            <person name="Liu C."/>
            <person name="Kukat C."/>
            <person name="Ruiz D."/>
            <person name="Huettel B."/>
            <person name="Schneeberger K."/>
        </authorList>
    </citation>
    <scope>NUCLEOTIDE SEQUENCE [LARGE SCALE GENOMIC DNA]</scope>
    <source>
        <strain evidence="3">cv. Rojo Pasion</strain>
    </source>
</reference>
<keyword evidence="3" id="KW-1185">Reference proteome</keyword>
<dbReference type="Proteomes" id="UP000507245">
    <property type="component" value="Unassembled WGS sequence"/>
</dbReference>
<dbReference type="AlphaFoldDB" id="A0A6J5XJI5"/>
<dbReference type="CDD" id="cd06222">
    <property type="entry name" value="RNase_H_like"/>
    <property type="match status" value="1"/>
</dbReference>
<evidence type="ECO:0000313" key="3">
    <source>
        <dbReference type="Proteomes" id="UP000507245"/>
    </source>
</evidence>
<dbReference type="SUPFAM" id="SSF53098">
    <property type="entry name" value="Ribonuclease H-like"/>
    <property type="match status" value="1"/>
</dbReference>
<organism evidence="2 3">
    <name type="scientific">Prunus armeniaca</name>
    <name type="common">Apricot</name>
    <name type="synonym">Armeniaca vulgaris</name>
    <dbReference type="NCBI Taxonomy" id="36596"/>
    <lineage>
        <taxon>Eukaryota</taxon>
        <taxon>Viridiplantae</taxon>
        <taxon>Streptophyta</taxon>
        <taxon>Embryophyta</taxon>
        <taxon>Tracheophyta</taxon>
        <taxon>Spermatophyta</taxon>
        <taxon>Magnoliopsida</taxon>
        <taxon>eudicotyledons</taxon>
        <taxon>Gunneridae</taxon>
        <taxon>Pentapetalae</taxon>
        <taxon>rosids</taxon>
        <taxon>fabids</taxon>
        <taxon>Rosales</taxon>
        <taxon>Rosaceae</taxon>
        <taxon>Amygdaloideae</taxon>
        <taxon>Amygdaleae</taxon>
        <taxon>Prunus</taxon>
    </lineage>
</organism>
<dbReference type="EMBL" id="CAEKKB010000006">
    <property type="protein sequence ID" value="CAB4313879.1"/>
    <property type="molecule type" value="Genomic_DNA"/>
</dbReference>
<evidence type="ECO:0000259" key="1">
    <source>
        <dbReference type="Pfam" id="PF13456"/>
    </source>
</evidence>
<accession>A0A6J5XJI5</accession>
<dbReference type="Pfam" id="PF13456">
    <property type="entry name" value="RVT_3"/>
    <property type="match status" value="1"/>
</dbReference>
<dbReference type="OrthoDB" id="1166390at2759"/>
<name>A0A6J5XJI5_PRUAR</name>
<dbReference type="InterPro" id="IPR002156">
    <property type="entry name" value="RNaseH_domain"/>
</dbReference>
<gene>
    <name evidence="2" type="ORF">ORAREDHAP_LOCUS37508</name>
</gene>
<dbReference type="InterPro" id="IPR044730">
    <property type="entry name" value="RNase_H-like_dom_plant"/>
</dbReference>
<dbReference type="PANTHER" id="PTHR47074">
    <property type="entry name" value="BNAC02G40300D PROTEIN"/>
    <property type="match status" value="1"/>
</dbReference>
<protein>
    <recommendedName>
        <fullName evidence="1">RNase H type-1 domain-containing protein</fullName>
    </recommendedName>
</protein>
<evidence type="ECO:0000313" key="2">
    <source>
        <dbReference type="EMBL" id="CAB4313879.1"/>
    </source>
</evidence>
<sequence>MLLCTHSTPPKFESSPKPHLTKLLLCKIGPCRYQLKVRSWLKNKSEFTTKGRGLIFTFALDPEKFKTGTGSPPRRGWFKVNFDAAWKKDTNRAGIGVMIRDSKGLLCGGSAESMICHSMLEAKAEAALGGLKLALLSNYRKVTMETDSLVLKAGVDGKLENRAWKILPILLEIRRMEAMFV</sequence>
<dbReference type="Gene3D" id="3.30.420.10">
    <property type="entry name" value="Ribonuclease H-like superfamily/Ribonuclease H"/>
    <property type="match status" value="1"/>
</dbReference>
<dbReference type="InterPro" id="IPR036397">
    <property type="entry name" value="RNaseH_sf"/>
</dbReference>
<proteinExistence type="predicted"/>
<feature type="domain" description="RNase H type-1" evidence="1">
    <location>
        <begin position="81"/>
        <end position="166"/>
    </location>
</feature>
<dbReference type="GO" id="GO:0004523">
    <property type="term" value="F:RNA-DNA hybrid ribonuclease activity"/>
    <property type="evidence" value="ECO:0007669"/>
    <property type="project" value="InterPro"/>
</dbReference>
<dbReference type="PANTHER" id="PTHR47074:SF73">
    <property type="entry name" value="OS04G0448401 PROTEIN"/>
    <property type="match status" value="1"/>
</dbReference>